<evidence type="ECO:0000313" key="2">
    <source>
        <dbReference type="EMBL" id="CAB4126649.1"/>
    </source>
</evidence>
<dbReference type="InterPro" id="IPR009045">
    <property type="entry name" value="Zn_M74/Hedgehog-like"/>
</dbReference>
<dbReference type="Gene3D" id="2.40.50.260">
    <property type="entry name" value="Nucleic acid-binding protein domain"/>
    <property type="match status" value="1"/>
</dbReference>
<dbReference type="EMBL" id="LR796208">
    <property type="protein sequence ID" value="CAB4126649.1"/>
    <property type="molecule type" value="Genomic_DNA"/>
</dbReference>
<dbReference type="SUPFAM" id="SSF69255">
    <property type="entry name" value="gp5 N-terminal domain-like"/>
    <property type="match status" value="1"/>
</dbReference>
<dbReference type="SUPFAM" id="SSF55166">
    <property type="entry name" value="Hedgehog/DD-peptidase"/>
    <property type="match status" value="1"/>
</dbReference>
<dbReference type="Gene3D" id="3.10.450.190">
    <property type="match status" value="1"/>
</dbReference>
<dbReference type="Gene3D" id="1.10.530.10">
    <property type="match status" value="1"/>
</dbReference>
<evidence type="ECO:0000259" key="1">
    <source>
        <dbReference type="Pfam" id="PF06714"/>
    </source>
</evidence>
<organism evidence="2">
    <name type="scientific">uncultured Caudovirales phage</name>
    <dbReference type="NCBI Taxonomy" id="2100421"/>
    <lineage>
        <taxon>Viruses</taxon>
        <taxon>Duplodnaviria</taxon>
        <taxon>Heunggongvirae</taxon>
        <taxon>Uroviricota</taxon>
        <taxon>Caudoviricetes</taxon>
        <taxon>Peduoviridae</taxon>
        <taxon>Maltschvirus</taxon>
        <taxon>Maltschvirus maltsch</taxon>
    </lineage>
</organism>
<gene>
    <name evidence="2" type="ORF">UFOVP84_11</name>
</gene>
<name>A0A6J5L3P9_9CAUD</name>
<sequence length="951" mass="102721">MYYTGVCEDRMDPLMLGRCKVRIIGLHTENKTDLPTDDLPWAYPLQPITSAGISGIGHAPVGPVEGSWVVVIFADEDKQQPMMIGTIGGIPQEKNGINGGNGQYGTQELVTGIGTSTVTGPIKNDTTPPAPLTESSRLIGPLANLIAKAESGNKGYNAFNRGTANGKIIPAGGNMILTDMQISEIMTLQALPPGNPQRLFAVGRYQCIPDTLKEAVKSLNIDITRKFNEVTQDLICQEYLLAKKRPALVKYYKSSDKADQTLLMKAGQCLAAEFASIEDPYFLGYPYGGPNGRYYRSGNKAHTMWESQIKPTLLAEWDFRNGAKPSVTSQLGEPTIENPATPSTKGAADNVLTSLLKVIAEATNIPALGELLPDGTVSNGIKDSNFGGDGFKDPTGTYPLYVKEPDTNRLAINNNIESTIIMQKEAALDTGVRIANGGTWDQSPPPYNAQYPFNHVYQSESGHIMEFDDTHGSERIHLYHKAGTYTEIDANGSKVNRIVGDNFEIMERNGFVHVKGSLNVTVDGAYNVRVDNTLNLEVSGNALINIFNDAEINVSGNANLSVGEEFNIRASYINIEAENEINLKAGTNINTHADGDYNLKSTNINTYSTANTNNKVDGTLTSKIEGTTSIGCTNKINISGANLDISVDGAFNTDYTSSALGSGDTNVPSINVTSSQIIEAGISNLLPPGDIRETSPLPTLPELSVATRGAEVGFDDPDSGDFTEYNVSRINSNIVSQADVAADKIVVDSAAPIANSSSVPINATCDLIYNMNPQDFNPNMKLSEYFTLGDLTKGGIRIPRISYPVKGKHDTVARIYSPQEIVCNLKGLCTNVLDPIAKKYGRNSFIITSGFRRPIVGNIPGDMGMHAEGGDHNRGCAADLQFKGGSAKMFEIAKELVTLLPAWNQIILEYDGKSTWIHVAFYYTGNKGDYFTMNHNEKYGGTYPKGGFILI</sequence>
<reference evidence="2" key="1">
    <citation type="submission" date="2020-04" db="EMBL/GenBank/DDBJ databases">
        <authorList>
            <person name="Chiriac C."/>
            <person name="Salcher M."/>
            <person name="Ghai R."/>
            <person name="Kavagutti S V."/>
        </authorList>
    </citation>
    <scope>NUCLEOTIDE SEQUENCE</scope>
</reference>
<dbReference type="SUPFAM" id="SSF69349">
    <property type="entry name" value="Phage fibre proteins"/>
    <property type="match status" value="1"/>
</dbReference>
<dbReference type="Gene3D" id="3.30.1380.10">
    <property type="match status" value="1"/>
</dbReference>
<protein>
    <submittedName>
        <fullName evidence="2">Protein Gp5, N-terminal OB-fold domain containing protein</fullName>
    </submittedName>
</protein>
<accession>A0A6J5L3P9</accession>
<proteinExistence type="predicted"/>
<feature type="domain" description="Protein Gp5 N-terminal OB-fold" evidence="1">
    <location>
        <begin position="29"/>
        <end position="100"/>
    </location>
</feature>
<dbReference type="InterPro" id="IPR009590">
    <property type="entry name" value="Gp5_OB_N"/>
</dbReference>
<dbReference type="Pfam" id="PF06714">
    <property type="entry name" value="Gp5_OB"/>
    <property type="match status" value="1"/>
</dbReference>